<name>A0ABW3E0E6_9ACTN</name>
<dbReference type="SUPFAM" id="SSF48452">
    <property type="entry name" value="TPR-like"/>
    <property type="match status" value="1"/>
</dbReference>
<dbReference type="Gene3D" id="1.25.40.10">
    <property type="entry name" value="Tetratricopeptide repeat domain"/>
    <property type="match status" value="1"/>
</dbReference>
<sequence length="130" mass="14043">MLDDSGLRALREAARFSPDNLPLRRHLADQLLAKGYLAEAETEYRAALMLAPQDPDITTGLAEAFTRQSAYGAALSILEPHLATAGHPPRMGVIAARALLGEGETAGAAHRYHEAVPRDPRSPTPTWPPR</sequence>
<keyword evidence="3" id="KW-1185">Reference proteome</keyword>
<protein>
    <submittedName>
        <fullName evidence="2">Tetratricopeptide repeat protein</fullName>
    </submittedName>
</protein>
<evidence type="ECO:0000256" key="1">
    <source>
        <dbReference type="SAM" id="MobiDB-lite"/>
    </source>
</evidence>
<dbReference type="EMBL" id="JBHTHX010001899">
    <property type="protein sequence ID" value="MFD0889556.1"/>
    <property type="molecule type" value="Genomic_DNA"/>
</dbReference>
<organism evidence="2 3">
    <name type="scientific">Streptosporangium algeriense</name>
    <dbReference type="NCBI Taxonomy" id="1682748"/>
    <lineage>
        <taxon>Bacteria</taxon>
        <taxon>Bacillati</taxon>
        <taxon>Actinomycetota</taxon>
        <taxon>Actinomycetes</taxon>
        <taxon>Streptosporangiales</taxon>
        <taxon>Streptosporangiaceae</taxon>
        <taxon>Streptosporangium</taxon>
    </lineage>
</organism>
<gene>
    <name evidence="2" type="ORF">ACFQ08_33895</name>
</gene>
<comment type="caution">
    <text evidence="2">The sequence shown here is derived from an EMBL/GenBank/DDBJ whole genome shotgun (WGS) entry which is preliminary data.</text>
</comment>
<evidence type="ECO:0000313" key="2">
    <source>
        <dbReference type="EMBL" id="MFD0889556.1"/>
    </source>
</evidence>
<evidence type="ECO:0000313" key="3">
    <source>
        <dbReference type="Proteomes" id="UP001597024"/>
    </source>
</evidence>
<reference evidence="3" key="1">
    <citation type="journal article" date="2019" name="Int. J. Syst. Evol. Microbiol.">
        <title>The Global Catalogue of Microorganisms (GCM) 10K type strain sequencing project: providing services to taxonomists for standard genome sequencing and annotation.</title>
        <authorList>
            <consortium name="The Broad Institute Genomics Platform"/>
            <consortium name="The Broad Institute Genome Sequencing Center for Infectious Disease"/>
            <person name="Wu L."/>
            <person name="Ma J."/>
        </authorList>
    </citation>
    <scope>NUCLEOTIDE SEQUENCE [LARGE SCALE GENOMIC DNA]</scope>
    <source>
        <strain evidence="3">CCUG 62974</strain>
    </source>
</reference>
<feature type="non-terminal residue" evidence="2">
    <location>
        <position position="130"/>
    </location>
</feature>
<proteinExistence type="predicted"/>
<dbReference type="InterPro" id="IPR011990">
    <property type="entry name" value="TPR-like_helical_dom_sf"/>
</dbReference>
<dbReference type="Proteomes" id="UP001597024">
    <property type="component" value="Unassembled WGS sequence"/>
</dbReference>
<accession>A0ABW3E0E6</accession>
<feature type="compositionally biased region" description="Basic and acidic residues" evidence="1">
    <location>
        <begin position="111"/>
        <end position="121"/>
    </location>
</feature>
<feature type="region of interest" description="Disordered" evidence="1">
    <location>
        <begin position="109"/>
        <end position="130"/>
    </location>
</feature>